<organism evidence="1">
    <name type="scientific">Cacopsylla melanoneura</name>
    <dbReference type="NCBI Taxonomy" id="428564"/>
    <lineage>
        <taxon>Eukaryota</taxon>
        <taxon>Metazoa</taxon>
        <taxon>Ecdysozoa</taxon>
        <taxon>Arthropoda</taxon>
        <taxon>Hexapoda</taxon>
        <taxon>Insecta</taxon>
        <taxon>Pterygota</taxon>
        <taxon>Neoptera</taxon>
        <taxon>Paraneoptera</taxon>
        <taxon>Hemiptera</taxon>
        <taxon>Sternorrhyncha</taxon>
        <taxon>Psylloidea</taxon>
        <taxon>Psyllidae</taxon>
        <taxon>Psyllinae</taxon>
        <taxon>Cacopsylla</taxon>
    </lineage>
</organism>
<evidence type="ECO:0000313" key="1">
    <source>
        <dbReference type="EMBL" id="CAG6754811.1"/>
    </source>
</evidence>
<proteinExistence type="predicted"/>
<dbReference type="EMBL" id="HBUF01540262">
    <property type="protein sequence ID" value="CAG6754811.1"/>
    <property type="molecule type" value="Transcribed_RNA"/>
</dbReference>
<reference evidence="1" key="1">
    <citation type="submission" date="2021-05" db="EMBL/GenBank/DDBJ databases">
        <authorList>
            <person name="Alioto T."/>
            <person name="Alioto T."/>
            <person name="Gomez Garrido J."/>
        </authorList>
    </citation>
    <scope>NUCLEOTIDE SEQUENCE</scope>
</reference>
<dbReference type="AlphaFoldDB" id="A0A8D9EIE8"/>
<dbReference type="EMBL" id="HBUF01540263">
    <property type="protein sequence ID" value="CAG6754812.1"/>
    <property type="molecule type" value="Transcribed_RNA"/>
</dbReference>
<accession>A0A8D9EIE8</accession>
<name>A0A8D9EIE8_9HEMI</name>
<protein>
    <submittedName>
        <fullName evidence="1">Uncharacterized protein</fullName>
    </submittedName>
</protein>
<sequence length="176" mass="21053">MLIHGEWEGEEPPEDTLKVVARMGNELGIKDPLNDVFQAYRGKVPKETNCKPIWVHMIDQKARDKWVAAYNHKDNWRIFHHEDWYLTGRLQPPVNYTGELNPAVKKWAKKKKYKTHMEGVHVYYRKNKTSDIFRVTNMEHLGYLKNKTEEHKWEIPVKTHDGIEQKKYMNSILKHF</sequence>